<proteinExistence type="predicted"/>
<protein>
    <submittedName>
        <fullName evidence="2">Uncharacterized protein</fullName>
    </submittedName>
</protein>
<accession>A0ABS2DAF1</accession>
<keyword evidence="3" id="KW-1185">Reference proteome</keyword>
<dbReference type="RefSeq" id="WP_204200009.1">
    <property type="nucleotide sequence ID" value="NZ_JAFEMC010000005.1"/>
</dbReference>
<sequence>MMIVAATLALFAAAAPQTAEAPKPGKYLTQSDGRQIARIQRVLADGSVVVIVGEKYVTVPAATVSVKDGKASTTMTQREIARM</sequence>
<feature type="chain" id="PRO_5045126993" evidence="1">
    <location>
        <begin position="22"/>
        <end position="83"/>
    </location>
</feature>
<evidence type="ECO:0000313" key="3">
    <source>
        <dbReference type="Proteomes" id="UP000763641"/>
    </source>
</evidence>
<keyword evidence="1" id="KW-0732">Signal</keyword>
<evidence type="ECO:0000313" key="2">
    <source>
        <dbReference type="EMBL" id="MBM6577910.1"/>
    </source>
</evidence>
<reference evidence="2 3" key="1">
    <citation type="submission" date="2020-12" db="EMBL/GenBank/DDBJ databases">
        <title>Sphingomonas sp.</title>
        <authorList>
            <person name="Kim M.K."/>
        </authorList>
    </citation>
    <scope>NUCLEOTIDE SEQUENCE [LARGE SCALE GENOMIC DNA]</scope>
    <source>
        <strain evidence="2 3">BT552</strain>
    </source>
</reference>
<evidence type="ECO:0000256" key="1">
    <source>
        <dbReference type="SAM" id="SignalP"/>
    </source>
</evidence>
<dbReference type="Proteomes" id="UP000763641">
    <property type="component" value="Unassembled WGS sequence"/>
</dbReference>
<feature type="signal peptide" evidence="1">
    <location>
        <begin position="1"/>
        <end position="21"/>
    </location>
</feature>
<name>A0ABS2DAF1_9SPHN</name>
<comment type="caution">
    <text evidence="2">The sequence shown here is derived from an EMBL/GenBank/DDBJ whole genome shotgun (WGS) entry which is preliminary data.</text>
</comment>
<organism evidence="2 3">
    <name type="scientific">Sphingomonas longa</name>
    <dbReference type="NCBI Taxonomy" id="2778730"/>
    <lineage>
        <taxon>Bacteria</taxon>
        <taxon>Pseudomonadati</taxon>
        <taxon>Pseudomonadota</taxon>
        <taxon>Alphaproteobacteria</taxon>
        <taxon>Sphingomonadales</taxon>
        <taxon>Sphingomonadaceae</taxon>
        <taxon>Sphingomonas</taxon>
    </lineage>
</organism>
<dbReference type="EMBL" id="JAFEMC010000005">
    <property type="protein sequence ID" value="MBM6577910.1"/>
    <property type="molecule type" value="Genomic_DNA"/>
</dbReference>
<gene>
    <name evidence="2" type="ORF">ILT43_16125</name>
</gene>